<gene>
    <name evidence="6" type="ORF">Dthio_PD2967</name>
</gene>
<feature type="transmembrane region" description="Helical" evidence="4">
    <location>
        <begin position="136"/>
        <end position="156"/>
    </location>
</feature>
<keyword evidence="2" id="KW-0238">DNA-binding</keyword>
<dbReference type="AlphaFoldDB" id="D6SLI2"/>
<feature type="transmembrane region" description="Helical" evidence="4">
    <location>
        <begin position="34"/>
        <end position="52"/>
    </location>
</feature>
<keyword evidence="4" id="KW-1133">Transmembrane helix</keyword>
<evidence type="ECO:0000256" key="1">
    <source>
        <dbReference type="ARBA" id="ARBA00023015"/>
    </source>
</evidence>
<keyword evidence="1" id="KW-0805">Transcription regulation</keyword>
<keyword evidence="4" id="KW-0472">Membrane</keyword>
<feature type="transmembrane region" description="Helical" evidence="4">
    <location>
        <begin position="110"/>
        <end position="130"/>
    </location>
</feature>
<dbReference type="InterPro" id="IPR000792">
    <property type="entry name" value="Tscrpt_reg_LuxR_C"/>
</dbReference>
<dbReference type="SUPFAM" id="SSF46894">
    <property type="entry name" value="C-terminal effector domain of the bipartite response regulators"/>
    <property type="match status" value="1"/>
</dbReference>
<feature type="transmembrane region" description="Helical" evidence="4">
    <location>
        <begin position="242"/>
        <end position="263"/>
    </location>
</feature>
<name>D6SLI2_9BACT</name>
<keyword evidence="3" id="KW-0804">Transcription</keyword>
<dbReference type="Gene3D" id="1.10.10.10">
    <property type="entry name" value="Winged helix-like DNA-binding domain superfamily/Winged helix DNA-binding domain"/>
    <property type="match status" value="1"/>
</dbReference>
<evidence type="ECO:0000256" key="3">
    <source>
        <dbReference type="ARBA" id="ARBA00023163"/>
    </source>
</evidence>
<feature type="transmembrane region" description="Helical" evidence="4">
    <location>
        <begin position="220"/>
        <end position="236"/>
    </location>
</feature>
<dbReference type="EMBL" id="ACJN02000001">
    <property type="protein sequence ID" value="EFI35543.1"/>
    <property type="molecule type" value="Genomic_DNA"/>
</dbReference>
<dbReference type="PANTHER" id="PTHR44688:SF16">
    <property type="entry name" value="DNA-BINDING TRANSCRIPTIONAL ACTIVATOR DEVR_DOSR"/>
    <property type="match status" value="1"/>
</dbReference>
<dbReference type="PROSITE" id="PS50043">
    <property type="entry name" value="HTH_LUXR_2"/>
    <property type="match status" value="1"/>
</dbReference>
<evidence type="ECO:0000256" key="4">
    <source>
        <dbReference type="SAM" id="Phobius"/>
    </source>
</evidence>
<evidence type="ECO:0000313" key="6">
    <source>
        <dbReference type="EMBL" id="EFI35543.1"/>
    </source>
</evidence>
<dbReference type="InterPro" id="IPR016032">
    <property type="entry name" value="Sig_transdc_resp-reg_C-effctor"/>
</dbReference>
<organism evidence="6 7">
    <name type="scientific">Desulfonatronospira thiodismutans ASO3-1</name>
    <dbReference type="NCBI Taxonomy" id="555779"/>
    <lineage>
        <taxon>Bacteria</taxon>
        <taxon>Pseudomonadati</taxon>
        <taxon>Thermodesulfobacteriota</taxon>
        <taxon>Desulfovibrionia</taxon>
        <taxon>Desulfovibrionales</taxon>
        <taxon>Desulfonatronovibrionaceae</taxon>
        <taxon>Desulfonatronospira</taxon>
    </lineage>
</organism>
<dbReference type="SMART" id="SM00421">
    <property type="entry name" value="HTH_LUXR"/>
    <property type="match status" value="1"/>
</dbReference>
<feature type="transmembrane region" description="Helical" evidence="4">
    <location>
        <begin position="195"/>
        <end position="213"/>
    </location>
</feature>
<keyword evidence="7" id="KW-1185">Reference proteome</keyword>
<dbReference type="eggNOG" id="COG2197">
    <property type="taxonomic scope" value="Bacteria"/>
</dbReference>
<evidence type="ECO:0000313" key="7">
    <source>
        <dbReference type="Proteomes" id="UP000005496"/>
    </source>
</evidence>
<accession>D6SLI2</accession>
<sequence length="431" mass="47603">MNIPAFIMFAGFIFWLLAFPMDGILLTEEGGRPLILYFLFPHIAALYLLSFFLRKRLRFLADAGVILAGITTLAFPFHPEYAHVLLFLCGPAAAPVMIRMGVLLKAEPNFLKHIFLGLILGNLLTIGVTIAPAGYWAYVLTAICLGLSLGRPTIILDAPLKKILLHQPLIFVLYTLAGLMYGFLAPGYFAGDPLPGMEIFFYMAAIFLAWYFFSRELNSLIYIAVALAILSQPALYDLNPLFFTSGIFSMQASMGFADFFVLALAISHCDPARGIGINSATLCLGIAAGVMVSMTHLEMVTMVAVMGNVALALSIVLLMVIRRKKSAQEHETSSVQVFQDPLYTPESTETAEEIPELETRKEVQLPAKVTGMLSQREKEVLEKVLVNGRLYRDAAQEMGISESTVKTYMKRIYIKTGVKSRKDLDELCGGR</sequence>
<feature type="transmembrane region" description="Helical" evidence="4">
    <location>
        <begin position="168"/>
        <end position="189"/>
    </location>
</feature>
<dbReference type="Proteomes" id="UP000005496">
    <property type="component" value="Unassembled WGS sequence"/>
</dbReference>
<dbReference type="RefSeq" id="WP_008868675.1">
    <property type="nucleotide sequence ID" value="NZ_ACJN02000001.1"/>
</dbReference>
<reference evidence="6" key="1">
    <citation type="submission" date="2010-05" db="EMBL/GenBank/DDBJ databases">
        <title>The draft genome of Desulfonatronospira thiodismutans ASO3-1.</title>
        <authorList>
            <consortium name="US DOE Joint Genome Institute (JGI-PGF)"/>
            <person name="Lucas S."/>
            <person name="Copeland A."/>
            <person name="Lapidus A."/>
            <person name="Cheng J.-F."/>
            <person name="Bruce D."/>
            <person name="Goodwin L."/>
            <person name="Pitluck S."/>
            <person name="Chertkov O."/>
            <person name="Brettin T."/>
            <person name="Detter J.C."/>
            <person name="Han C."/>
            <person name="Land M.L."/>
            <person name="Hauser L."/>
            <person name="Kyrpides N."/>
            <person name="Mikhailova N."/>
            <person name="Muyzer G."/>
            <person name="Woyke T."/>
        </authorList>
    </citation>
    <scope>NUCLEOTIDE SEQUENCE [LARGE SCALE GENOMIC DNA]</scope>
    <source>
        <strain evidence="6">ASO3-1</strain>
    </source>
</reference>
<keyword evidence="4" id="KW-0812">Transmembrane</keyword>
<feature type="domain" description="HTH luxR-type" evidence="5">
    <location>
        <begin position="366"/>
        <end position="431"/>
    </location>
</feature>
<dbReference type="OrthoDB" id="3170288at2"/>
<evidence type="ECO:0000259" key="5">
    <source>
        <dbReference type="PROSITE" id="PS50043"/>
    </source>
</evidence>
<feature type="transmembrane region" description="Helical" evidence="4">
    <location>
        <begin position="59"/>
        <end position="75"/>
    </location>
</feature>
<dbReference type="CDD" id="cd06170">
    <property type="entry name" value="LuxR_C_like"/>
    <property type="match status" value="1"/>
</dbReference>
<evidence type="ECO:0000256" key="2">
    <source>
        <dbReference type="ARBA" id="ARBA00023125"/>
    </source>
</evidence>
<dbReference type="Pfam" id="PF00196">
    <property type="entry name" value="GerE"/>
    <property type="match status" value="1"/>
</dbReference>
<dbReference type="PANTHER" id="PTHR44688">
    <property type="entry name" value="DNA-BINDING TRANSCRIPTIONAL ACTIVATOR DEVR_DOSR"/>
    <property type="match status" value="1"/>
</dbReference>
<comment type="caution">
    <text evidence="6">The sequence shown here is derived from an EMBL/GenBank/DDBJ whole genome shotgun (WGS) entry which is preliminary data.</text>
</comment>
<proteinExistence type="predicted"/>
<feature type="transmembrane region" description="Helical" evidence="4">
    <location>
        <begin position="81"/>
        <end position="98"/>
    </location>
</feature>
<dbReference type="InterPro" id="IPR036388">
    <property type="entry name" value="WH-like_DNA-bd_sf"/>
</dbReference>
<dbReference type="GO" id="GO:0006355">
    <property type="term" value="P:regulation of DNA-templated transcription"/>
    <property type="evidence" value="ECO:0007669"/>
    <property type="project" value="InterPro"/>
</dbReference>
<protein>
    <submittedName>
        <fullName evidence="6">Transcriptional regulator, LuxR family</fullName>
    </submittedName>
</protein>
<dbReference type="GO" id="GO:0003677">
    <property type="term" value="F:DNA binding"/>
    <property type="evidence" value="ECO:0007669"/>
    <property type="project" value="UniProtKB-KW"/>
</dbReference>
<feature type="transmembrane region" description="Helical" evidence="4">
    <location>
        <begin position="275"/>
        <end position="294"/>
    </location>
</feature>
<feature type="transmembrane region" description="Helical" evidence="4">
    <location>
        <begin position="300"/>
        <end position="321"/>
    </location>
</feature>